<evidence type="ECO:0000256" key="1">
    <source>
        <dbReference type="ARBA" id="ARBA00004651"/>
    </source>
</evidence>
<evidence type="ECO:0000313" key="11">
    <source>
        <dbReference type="Proteomes" id="UP001596160"/>
    </source>
</evidence>
<dbReference type="Pfam" id="PF00083">
    <property type="entry name" value="Sugar_tr"/>
    <property type="match status" value="1"/>
</dbReference>
<dbReference type="PANTHER" id="PTHR43045">
    <property type="entry name" value="SHIKIMATE TRANSPORTER"/>
    <property type="match status" value="1"/>
</dbReference>
<dbReference type="SUPFAM" id="SSF103473">
    <property type="entry name" value="MFS general substrate transporter"/>
    <property type="match status" value="1"/>
</dbReference>
<dbReference type="Gene3D" id="1.20.1250.20">
    <property type="entry name" value="MFS general substrate transporter like domains"/>
    <property type="match status" value="2"/>
</dbReference>
<keyword evidence="4 8" id="KW-0812">Transmembrane</keyword>
<feature type="transmembrane region" description="Helical" evidence="8">
    <location>
        <begin position="318"/>
        <end position="337"/>
    </location>
</feature>
<feature type="transmembrane region" description="Helical" evidence="8">
    <location>
        <begin position="163"/>
        <end position="183"/>
    </location>
</feature>
<dbReference type="InterPro" id="IPR005828">
    <property type="entry name" value="MFS_sugar_transport-like"/>
</dbReference>
<keyword evidence="11" id="KW-1185">Reference proteome</keyword>
<evidence type="ECO:0000256" key="2">
    <source>
        <dbReference type="ARBA" id="ARBA00022448"/>
    </source>
</evidence>
<dbReference type="PANTHER" id="PTHR43045:SF1">
    <property type="entry name" value="SHIKIMATE TRANSPORTER"/>
    <property type="match status" value="1"/>
</dbReference>
<protein>
    <submittedName>
        <fullName evidence="10">MFS transporter</fullName>
    </submittedName>
</protein>
<dbReference type="RefSeq" id="WP_381734179.1">
    <property type="nucleotide sequence ID" value="NZ_JBHSKP010000009.1"/>
</dbReference>
<name>A0ABW0AHT6_9ACTN</name>
<dbReference type="InterPro" id="IPR036259">
    <property type="entry name" value="MFS_trans_sf"/>
</dbReference>
<feature type="transmembrane region" description="Helical" evidence="8">
    <location>
        <begin position="96"/>
        <end position="117"/>
    </location>
</feature>
<dbReference type="InterPro" id="IPR020846">
    <property type="entry name" value="MFS_dom"/>
</dbReference>
<proteinExistence type="predicted"/>
<dbReference type="EMBL" id="JBHSKP010000009">
    <property type="protein sequence ID" value="MFC5153296.1"/>
    <property type="molecule type" value="Genomic_DNA"/>
</dbReference>
<accession>A0ABW0AHT6</accession>
<evidence type="ECO:0000256" key="7">
    <source>
        <dbReference type="SAM" id="MobiDB-lite"/>
    </source>
</evidence>
<reference evidence="11" key="1">
    <citation type="journal article" date="2019" name="Int. J. Syst. Evol. Microbiol.">
        <title>The Global Catalogue of Microorganisms (GCM) 10K type strain sequencing project: providing services to taxonomists for standard genome sequencing and annotation.</title>
        <authorList>
            <consortium name="The Broad Institute Genomics Platform"/>
            <consortium name="The Broad Institute Genome Sequencing Center for Infectious Disease"/>
            <person name="Wu L."/>
            <person name="Ma J."/>
        </authorList>
    </citation>
    <scope>NUCLEOTIDE SEQUENCE [LARGE SCALE GENOMIC DNA]</scope>
    <source>
        <strain evidence="11">PCU 266</strain>
    </source>
</reference>
<organism evidence="10 11">
    <name type="scientific">Streptomyces amakusaensis</name>
    <dbReference type="NCBI Taxonomy" id="67271"/>
    <lineage>
        <taxon>Bacteria</taxon>
        <taxon>Bacillati</taxon>
        <taxon>Actinomycetota</taxon>
        <taxon>Actinomycetes</taxon>
        <taxon>Kitasatosporales</taxon>
        <taxon>Streptomycetaceae</taxon>
        <taxon>Streptomyces</taxon>
    </lineage>
</organism>
<evidence type="ECO:0000256" key="5">
    <source>
        <dbReference type="ARBA" id="ARBA00022989"/>
    </source>
</evidence>
<feature type="transmembrane region" description="Helical" evidence="8">
    <location>
        <begin position="252"/>
        <end position="277"/>
    </location>
</feature>
<feature type="domain" description="Major facilitator superfamily (MFS) profile" evidence="9">
    <location>
        <begin position="23"/>
        <end position="441"/>
    </location>
</feature>
<evidence type="ECO:0000259" key="9">
    <source>
        <dbReference type="PROSITE" id="PS50850"/>
    </source>
</evidence>
<comment type="subcellular location">
    <subcellularLocation>
        <location evidence="1">Cell membrane</location>
        <topology evidence="1">Multi-pass membrane protein</topology>
    </subcellularLocation>
</comment>
<feature type="region of interest" description="Disordered" evidence="7">
    <location>
        <begin position="437"/>
        <end position="475"/>
    </location>
</feature>
<feature type="transmembrane region" description="Helical" evidence="8">
    <location>
        <begin position="66"/>
        <end position="84"/>
    </location>
</feature>
<feature type="transmembrane region" description="Helical" evidence="8">
    <location>
        <begin position="283"/>
        <end position="306"/>
    </location>
</feature>
<evidence type="ECO:0000256" key="6">
    <source>
        <dbReference type="ARBA" id="ARBA00023136"/>
    </source>
</evidence>
<feature type="transmembrane region" description="Helical" evidence="8">
    <location>
        <begin position="343"/>
        <end position="362"/>
    </location>
</feature>
<feature type="transmembrane region" description="Helical" evidence="8">
    <location>
        <begin position="195"/>
        <end position="214"/>
    </location>
</feature>
<dbReference type="PROSITE" id="PS50850">
    <property type="entry name" value="MFS"/>
    <property type="match status" value="1"/>
</dbReference>
<dbReference type="CDD" id="cd17369">
    <property type="entry name" value="MFS_ShiA_like"/>
    <property type="match status" value="1"/>
</dbReference>
<feature type="transmembrane region" description="Helical" evidence="8">
    <location>
        <begin position="413"/>
        <end position="432"/>
    </location>
</feature>
<dbReference type="InterPro" id="IPR011701">
    <property type="entry name" value="MFS"/>
</dbReference>
<gene>
    <name evidence="10" type="ORF">ACFPRH_16290</name>
</gene>
<evidence type="ECO:0000256" key="4">
    <source>
        <dbReference type="ARBA" id="ARBA00022692"/>
    </source>
</evidence>
<sequence length="475" mass="49715">MANTPHTAAQDPGPPPAVARRRVATATIVGSALEWYDFYLYASMAALVFGKIFFPQSDDSTGTMAAFATFAAGFLARPLGGVLFGHLADRIGRRNVLIVTFVLMGISTGLIGLLPTYETAGIAAPVALVVLRILQGLGAGAEYSSAAVVAYEHADENRRGRQGAWPALGLNLGLLLSSLTVTVLTTLDEETLLTWGWRVPFVASFALAGVGMWVRSRVPESPDFHKTKEQRKQDAASQIPFVTLLREQRRSLLTVLAVSLGYNALSYIFKTFSLAYLSDFQDVSASVGAFGVTLASATAIVTVPLFGWASDRFGSRKVLAGGGIASALFAFPFFMLLDTQNSIVIWLCLIIATGVLAPAMFAPQGAFLSRQFPPDVRVSGVGTGREIGAALSGGLAPLAALAIVGASATHATWGVSLILIAGAVIVVIGAFFDQGTRPPAPPTTPAAPAAPAAPATGQDPDQASARDDDRVPQAR</sequence>
<keyword evidence="3" id="KW-1003">Cell membrane</keyword>
<feature type="compositionally biased region" description="Low complexity" evidence="7">
    <location>
        <begin position="446"/>
        <end position="456"/>
    </location>
</feature>
<feature type="transmembrane region" description="Helical" evidence="8">
    <location>
        <begin position="129"/>
        <end position="151"/>
    </location>
</feature>
<comment type="caution">
    <text evidence="10">The sequence shown here is derived from an EMBL/GenBank/DDBJ whole genome shotgun (WGS) entry which is preliminary data.</text>
</comment>
<keyword evidence="2" id="KW-0813">Transport</keyword>
<evidence type="ECO:0000256" key="3">
    <source>
        <dbReference type="ARBA" id="ARBA00022475"/>
    </source>
</evidence>
<dbReference type="Proteomes" id="UP001596160">
    <property type="component" value="Unassembled WGS sequence"/>
</dbReference>
<keyword evidence="6 8" id="KW-0472">Membrane</keyword>
<evidence type="ECO:0000313" key="10">
    <source>
        <dbReference type="EMBL" id="MFC5153296.1"/>
    </source>
</evidence>
<feature type="transmembrane region" description="Helical" evidence="8">
    <location>
        <begin position="387"/>
        <end position="407"/>
    </location>
</feature>
<dbReference type="Pfam" id="PF07690">
    <property type="entry name" value="MFS_1"/>
    <property type="match status" value="1"/>
</dbReference>
<evidence type="ECO:0000256" key="8">
    <source>
        <dbReference type="SAM" id="Phobius"/>
    </source>
</evidence>
<feature type="transmembrane region" description="Helical" evidence="8">
    <location>
        <begin position="38"/>
        <end position="54"/>
    </location>
</feature>
<keyword evidence="5 8" id="KW-1133">Transmembrane helix</keyword>
<feature type="compositionally biased region" description="Basic and acidic residues" evidence="7">
    <location>
        <begin position="464"/>
        <end position="475"/>
    </location>
</feature>